<keyword evidence="3" id="KW-1185">Reference proteome</keyword>
<reference evidence="2 3" key="2">
    <citation type="journal article" date="2019" name="G3 (Bethesda)">
        <title>Hybrid Assembly of the Genome of the Entomopathogenic Nematode Steinernema carpocapsae Identifies the X-Chromosome.</title>
        <authorList>
            <person name="Serra L."/>
            <person name="Macchietto M."/>
            <person name="Macias-Munoz A."/>
            <person name="McGill C.J."/>
            <person name="Rodriguez I.M."/>
            <person name="Rodriguez B."/>
            <person name="Murad R."/>
            <person name="Mortazavi A."/>
        </authorList>
    </citation>
    <scope>NUCLEOTIDE SEQUENCE [LARGE SCALE GENOMIC DNA]</scope>
    <source>
        <strain evidence="2 3">ALL</strain>
    </source>
</reference>
<dbReference type="EMBL" id="AZBU02000005">
    <property type="protein sequence ID" value="TKR75683.1"/>
    <property type="molecule type" value="Genomic_DNA"/>
</dbReference>
<comment type="caution">
    <text evidence="2">The sequence shown here is derived from an EMBL/GenBank/DDBJ whole genome shotgun (WGS) entry which is preliminary data.</text>
</comment>
<dbReference type="Proteomes" id="UP000298663">
    <property type="component" value="Unassembled WGS sequence"/>
</dbReference>
<name>A0A4U5N0W1_STECR</name>
<organism evidence="2 3">
    <name type="scientific">Steinernema carpocapsae</name>
    <name type="common">Entomopathogenic nematode</name>
    <dbReference type="NCBI Taxonomy" id="34508"/>
    <lineage>
        <taxon>Eukaryota</taxon>
        <taxon>Metazoa</taxon>
        <taxon>Ecdysozoa</taxon>
        <taxon>Nematoda</taxon>
        <taxon>Chromadorea</taxon>
        <taxon>Rhabditida</taxon>
        <taxon>Tylenchina</taxon>
        <taxon>Panagrolaimomorpha</taxon>
        <taxon>Strongyloidoidea</taxon>
        <taxon>Steinernematidae</taxon>
        <taxon>Steinernema</taxon>
    </lineage>
</organism>
<sequence>MNEVCGLWVDNMHDEKGDKLRRGRSSLIHHRGKCKSGIKYVRLKRKNARPTAPEMINGQNEPQRMLSVD</sequence>
<evidence type="ECO:0000256" key="1">
    <source>
        <dbReference type="SAM" id="MobiDB-lite"/>
    </source>
</evidence>
<evidence type="ECO:0000313" key="2">
    <source>
        <dbReference type="EMBL" id="TKR75683.1"/>
    </source>
</evidence>
<feature type="region of interest" description="Disordered" evidence="1">
    <location>
        <begin position="47"/>
        <end position="69"/>
    </location>
</feature>
<accession>A0A4U5N0W1</accession>
<reference evidence="2 3" key="1">
    <citation type="journal article" date="2015" name="Genome Biol.">
        <title>Comparative genomics of Steinernema reveals deeply conserved gene regulatory networks.</title>
        <authorList>
            <person name="Dillman A.R."/>
            <person name="Macchietto M."/>
            <person name="Porter C.F."/>
            <person name="Rogers A."/>
            <person name="Williams B."/>
            <person name="Antoshechkin I."/>
            <person name="Lee M.M."/>
            <person name="Goodwin Z."/>
            <person name="Lu X."/>
            <person name="Lewis E.E."/>
            <person name="Goodrich-Blair H."/>
            <person name="Stock S.P."/>
            <person name="Adams B.J."/>
            <person name="Sternberg P.W."/>
            <person name="Mortazavi A."/>
        </authorList>
    </citation>
    <scope>NUCLEOTIDE SEQUENCE [LARGE SCALE GENOMIC DNA]</scope>
    <source>
        <strain evidence="2 3">ALL</strain>
    </source>
</reference>
<gene>
    <name evidence="2" type="ORF">L596_016938</name>
</gene>
<dbReference type="AlphaFoldDB" id="A0A4U5N0W1"/>
<proteinExistence type="predicted"/>
<protein>
    <submittedName>
        <fullName evidence="2">Uncharacterized protein</fullName>
    </submittedName>
</protein>
<evidence type="ECO:0000313" key="3">
    <source>
        <dbReference type="Proteomes" id="UP000298663"/>
    </source>
</evidence>